<feature type="transmembrane region" description="Helical" evidence="5">
    <location>
        <begin position="158"/>
        <end position="179"/>
    </location>
</feature>
<feature type="transmembrane region" description="Helical" evidence="5">
    <location>
        <begin position="395"/>
        <end position="413"/>
    </location>
</feature>
<dbReference type="GO" id="GO:0005886">
    <property type="term" value="C:plasma membrane"/>
    <property type="evidence" value="ECO:0007669"/>
    <property type="project" value="UniProtKB-SubCell"/>
</dbReference>
<dbReference type="PANTHER" id="PTHR23528:SF1">
    <property type="entry name" value="MAJOR FACILITATOR SUPERFAMILY (MFS) PROFILE DOMAIN-CONTAINING PROTEIN"/>
    <property type="match status" value="1"/>
</dbReference>
<dbReference type="InterPro" id="IPR011701">
    <property type="entry name" value="MFS"/>
</dbReference>
<feature type="transmembrane region" description="Helical" evidence="5">
    <location>
        <begin position="24"/>
        <end position="43"/>
    </location>
</feature>
<feature type="transmembrane region" description="Helical" evidence="5">
    <location>
        <begin position="275"/>
        <end position="295"/>
    </location>
</feature>
<proteinExistence type="predicted"/>
<keyword evidence="2 5" id="KW-0812">Transmembrane</keyword>
<feature type="transmembrane region" description="Helical" evidence="5">
    <location>
        <begin position="124"/>
        <end position="146"/>
    </location>
</feature>
<dbReference type="Gene3D" id="1.20.1250.20">
    <property type="entry name" value="MFS general substrate transporter like domains"/>
    <property type="match status" value="1"/>
</dbReference>
<feature type="transmembrane region" description="Helical" evidence="5">
    <location>
        <begin position="369"/>
        <end position="389"/>
    </location>
</feature>
<dbReference type="GO" id="GO:0022857">
    <property type="term" value="F:transmembrane transporter activity"/>
    <property type="evidence" value="ECO:0007669"/>
    <property type="project" value="InterPro"/>
</dbReference>
<evidence type="ECO:0000256" key="4">
    <source>
        <dbReference type="ARBA" id="ARBA00023136"/>
    </source>
</evidence>
<dbReference type="PROSITE" id="PS50850">
    <property type="entry name" value="MFS"/>
    <property type="match status" value="1"/>
</dbReference>
<feature type="transmembrane region" description="Helical" evidence="5">
    <location>
        <begin position="331"/>
        <end position="357"/>
    </location>
</feature>
<accession>A0A4Y4DR74</accession>
<evidence type="ECO:0000256" key="2">
    <source>
        <dbReference type="ARBA" id="ARBA00022692"/>
    </source>
</evidence>
<dbReference type="SUPFAM" id="SSF103473">
    <property type="entry name" value="MFS general substrate transporter"/>
    <property type="match status" value="1"/>
</dbReference>
<organism evidence="7 8">
    <name type="scientific">Glutamicibacter uratoxydans</name>
    <name type="common">Arthrobacter uratoxydans</name>
    <dbReference type="NCBI Taxonomy" id="43667"/>
    <lineage>
        <taxon>Bacteria</taxon>
        <taxon>Bacillati</taxon>
        <taxon>Actinomycetota</taxon>
        <taxon>Actinomycetes</taxon>
        <taxon>Micrococcales</taxon>
        <taxon>Micrococcaceae</taxon>
        <taxon>Glutamicibacter</taxon>
    </lineage>
</organism>
<evidence type="ECO:0000313" key="8">
    <source>
        <dbReference type="Proteomes" id="UP000316612"/>
    </source>
</evidence>
<comment type="subcellular location">
    <subcellularLocation>
        <location evidence="1">Cell membrane</location>
        <topology evidence="1">Multi-pass membrane protein</topology>
    </subcellularLocation>
</comment>
<reference evidence="7 8" key="1">
    <citation type="submission" date="2019-06" db="EMBL/GenBank/DDBJ databases">
        <title>Whole genome shotgun sequence of Glutamicibacter uratoxydans NBRC 15515.</title>
        <authorList>
            <person name="Hosoyama A."/>
            <person name="Uohara A."/>
            <person name="Ohji S."/>
            <person name="Ichikawa N."/>
        </authorList>
    </citation>
    <scope>NUCLEOTIDE SEQUENCE [LARGE SCALE GENOMIC DNA]</scope>
    <source>
        <strain evidence="7 8">NBRC 15515</strain>
    </source>
</reference>
<feature type="transmembrane region" description="Helical" evidence="5">
    <location>
        <begin position="185"/>
        <end position="204"/>
    </location>
</feature>
<protein>
    <submittedName>
        <fullName evidence="7">MFS transporter</fullName>
    </submittedName>
</protein>
<evidence type="ECO:0000256" key="3">
    <source>
        <dbReference type="ARBA" id="ARBA00022989"/>
    </source>
</evidence>
<dbReference type="EMBL" id="BJNY01000007">
    <property type="protein sequence ID" value="GED05868.1"/>
    <property type="molecule type" value="Genomic_DNA"/>
</dbReference>
<feature type="transmembrane region" description="Helical" evidence="5">
    <location>
        <begin position="307"/>
        <end position="325"/>
    </location>
</feature>
<feature type="transmembrane region" description="Helical" evidence="5">
    <location>
        <begin position="246"/>
        <end position="263"/>
    </location>
</feature>
<keyword evidence="8" id="KW-1185">Reference proteome</keyword>
<dbReference type="Pfam" id="PF07690">
    <property type="entry name" value="MFS_1"/>
    <property type="match status" value="1"/>
</dbReference>
<dbReference type="AlphaFoldDB" id="A0A4Y4DR74"/>
<evidence type="ECO:0000256" key="1">
    <source>
        <dbReference type="ARBA" id="ARBA00004651"/>
    </source>
</evidence>
<evidence type="ECO:0000313" key="7">
    <source>
        <dbReference type="EMBL" id="GED05868.1"/>
    </source>
</evidence>
<dbReference type="Proteomes" id="UP000316612">
    <property type="component" value="Unassembled WGS sequence"/>
</dbReference>
<dbReference type="InterPro" id="IPR036259">
    <property type="entry name" value="MFS_trans_sf"/>
</dbReference>
<dbReference type="PANTHER" id="PTHR23528">
    <property type="match status" value="1"/>
</dbReference>
<feature type="transmembrane region" description="Helical" evidence="5">
    <location>
        <begin position="98"/>
        <end position="118"/>
    </location>
</feature>
<feature type="transmembrane region" description="Helical" evidence="5">
    <location>
        <begin position="63"/>
        <end position="86"/>
    </location>
</feature>
<dbReference type="InterPro" id="IPR020846">
    <property type="entry name" value="MFS_dom"/>
</dbReference>
<keyword evidence="4 5" id="KW-0472">Membrane</keyword>
<comment type="caution">
    <text evidence="7">The sequence shown here is derived from an EMBL/GenBank/DDBJ whole genome shotgun (WGS) entry which is preliminary data.</text>
</comment>
<gene>
    <name evidence="7" type="ORF">AUR04nite_14000</name>
</gene>
<dbReference type="OrthoDB" id="7584869at2"/>
<name>A0A4Y4DR74_GLUUR</name>
<evidence type="ECO:0000259" key="6">
    <source>
        <dbReference type="PROSITE" id="PS50850"/>
    </source>
</evidence>
<evidence type="ECO:0000256" key="5">
    <source>
        <dbReference type="SAM" id="Phobius"/>
    </source>
</evidence>
<feature type="domain" description="Major facilitator superfamily (MFS) profile" evidence="6">
    <location>
        <begin position="215"/>
        <end position="420"/>
    </location>
</feature>
<sequence length="420" mass="44159">MTAGAQDVPAVPAALQIPTRRVGAGWITALVVVHVGINIGFFAPIQVLLGLHAQQLDASQKNAILSLVTGVGAAVSLVANPLFGALSDRSTSRYGRRIPWVFCGTICAALALLLMSTAQTVSMLVLGWALMQAAGNAALAAIFAAIPDKVPVEQRGVVGGLVALGQTMGSLIGAVIGMVAAQDLVFGYAIVATAVALCSIPYVMMRKDVPLPKGALEPLKFGEFVKSFWINPVKHKGFGWAWLTRFMLYLGCQLCLVYLLYFLQDAVRYPDPAQGVLVLTAVYAFCVIFSSVISGKLSDKDGQRKKYVIISSVIVAAAALTLSLASTFPVAIAAAVLLGIGFGSYLAVDFALLTQVLPFADSRGKDLGVINIANSLPQVVAPLIAWLSVTWFGGYPTLFIISAIISLVGAVLVRQIKSVP</sequence>
<keyword evidence="3 5" id="KW-1133">Transmembrane helix</keyword>
<dbReference type="RefSeq" id="WP_141363368.1">
    <property type="nucleotide sequence ID" value="NZ_BAAAJL010000003.1"/>
</dbReference>